<protein>
    <recommendedName>
        <fullName evidence="4">PepSY domain-containing protein</fullName>
    </recommendedName>
</protein>
<dbReference type="Proteomes" id="UP000238949">
    <property type="component" value="Unassembled WGS sequence"/>
</dbReference>
<keyword evidence="1" id="KW-0812">Transmembrane</keyword>
<name>A0A2S9VC83_9ALTE</name>
<evidence type="ECO:0000313" key="3">
    <source>
        <dbReference type="Proteomes" id="UP000238949"/>
    </source>
</evidence>
<reference evidence="3" key="1">
    <citation type="journal article" date="2020" name="Int. J. Syst. Evol. Microbiol.">
        <title>Alteromonas alba sp. nov., a marine bacterium isolated from the seawater of the West Pacific Ocean.</title>
        <authorList>
            <person name="Sun C."/>
            <person name="Wu Y.-H."/>
            <person name="Xamxidin M."/>
            <person name="Cheng H."/>
            <person name="Xu X.-W."/>
        </authorList>
    </citation>
    <scope>NUCLEOTIDE SEQUENCE [LARGE SCALE GENOMIC DNA]</scope>
    <source>
        <strain evidence="3">190</strain>
    </source>
</reference>
<evidence type="ECO:0000256" key="1">
    <source>
        <dbReference type="SAM" id="Phobius"/>
    </source>
</evidence>
<keyword evidence="1" id="KW-1133">Transmembrane helix</keyword>
<evidence type="ECO:0000313" key="2">
    <source>
        <dbReference type="EMBL" id="PRO74068.1"/>
    </source>
</evidence>
<sequence>MRLVGVQFILWAITGLYMVCLDIHFIHGEPLAHPQSAPLQLKDISYSTAQLLADYPDATDIKLVTLLQKPVYRFRSAAGQRAIHVVDAITGEPQDLLSQAQASTIADDAYTGTAAINTVSPLISRDASGALNPLWVVSFDDVASSTLYIEQQSGRIIRRRHHYWYVFDWLWRLHIMDYDDGENVTNGWLRLVSLLSVLAAVSGLALLLLRLTLRKQAAV</sequence>
<organism evidence="2 3">
    <name type="scientific">Alteromonas alba</name>
    <dbReference type="NCBI Taxonomy" id="2079529"/>
    <lineage>
        <taxon>Bacteria</taxon>
        <taxon>Pseudomonadati</taxon>
        <taxon>Pseudomonadota</taxon>
        <taxon>Gammaproteobacteria</taxon>
        <taxon>Alteromonadales</taxon>
        <taxon>Alteromonadaceae</taxon>
        <taxon>Alteromonas/Salinimonas group</taxon>
        <taxon>Alteromonas</taxon>
    </lineage>
</organism>
<keyword evidence="1" id="KW-0472">Membrane</keyword>
<comment type="caution">
    <text evidence="2">The sequence shown here is derived from an EMBL/GenBank/DDBJ whole genome shotgun (WGS) entry which is preliminary data.</text>
</comment>
<proteinExistence type="predicted"/>
<keyword evidence="3" id="KW-1185">Reference proteome</keyword>
<accession>A0A2S9VC83</accession>
<gene>
    <name evidence="2" type="ORF">C6Y40_08295</name>
</gene>
<evidence type="ECO:0008006" key="4">
    <source>
        <dbReference type="Google" id="ProtNLM"/>
    </source>
</evidence>
<dbReference type="EMBL" id="PVNP01000074">
    <property type="protein sequence ID" value="PRO74068.1"/>
    <property type="molecule type" value="Genomic_DNA"/>
</dbReference>
<feature type="transmembrane region" description="Helical" evidence="1">
    <location>
        <begin position="188"/>
        <end position="209"/>
    </location>
</feature>
<dbReference type="AlphaFoldDB" id="A0A2S9VC83"/>